<keyword evidence="7" id="KW-0067">ATP-binding</keyword>
<evidence type="ECO:0000256" key="2">
    <source>
        <dbReference type="ARBA" id="ARBA00012438"/>
    </source>
</evidence>
<reference evidence="11 12" key="1">
    <citation type="submission" date="2024-10" db="EMBL/GenBank/DDBJ databases">
        <title>The Natural Products Discovery Center: Release of the First 8490 Sequenced Strains for Exploring Actinobacteria Biosynthetic Diversity.</title>
        <authorList>
            <person name="Kalkreuter E."/>
            <person name="Kautsar S.A."/>
            <person name="Yang D."/>
            <person name="Bader C.D."/>
            <person name="Teijaro C.N."/>
            <person name="Fluegel L."/>
            <person name="Davis C.M."/>
            <person name="Simpson J.R."/>
            <person name="Lauterbach L."/>
            <person name="Steele A.D."/>
            <person name="Gui C."/>
            <person name="Meng S."/>
            <person name="Li G."/>
            <person name="Viehrig K."/>
            <person name="Ye F."/>
            <person name="Su P."/>
            <person name="Kiefer A.F."/>
            <person name="Nichols A."/>
            <person name="Cepeda A.J."/>
            <person name="Yan W."/>
            <person name="Fan B."/>
            <person name="Jiang Y."/>
            <person name="Adhikari A."/>
            <person name="Zheng C.-J."/>
            <person name="Schuster L."/>
            <person name="Cowan T.M."/>
            <person name="Smanski M.J."/>
            <person name="Chevrette M.G."/>
            <person name="De Carvalho L.P.S."/>
            <person name="Shen B."/>
        </authorList>
    </citation>
    <scope>NUCLEOTIDE SEQUENCE [LARGE SCALE GENOMIC DNA]</scope>
    <source>
        <strain evidence="11 12">NPDC020327</strain>
    </source>
</reference>
<gene>
    <name evidence="11" type="ORF">ACH429_05055</name>
</gene>
<keyword evidence="4" id="KW-0808">Transferase</keyword>
<evidence type="ECO:0000256" key="6">
    <source>
        <dbReference type="ARBA" id="ARBA00022777"/>
    </source>
</evidence>
<evidence type="ECO:0000256" key="1">
    <source>
        <dbReference type="ARBA" id="ARBA00000085"/>
    </source>
</evidence>
<dbReference type="PANTHER" id="PTHR24421:SF10">
    <property type="entry name" value="NITRATE_NITRITE SENSOR PROTEIN NARQ"/>
    <property type="match status" value="1"/>
</dbReference>
<comment type="caution">
    <text evidence="11">The sequence shown here is derived from an EMBL/GenBank/DDBJ whole genome shotgun (WGS) entry which is preliminary data.</text>
</comment>
<keyword evidence="3" id="KW-0597">Phosphoprotein</keyword>
<evidence type="ECO:0000256" key="8">
    <source>
        <dbReference type="ARBA" id="ARBA00023012"/>
    </source>
</evidence>
<keyword evidence="9" id="KW-0812">Transmembrane</keyword>
<keyword evidence="5" id="KW-0547">Nucleotide-binding</keyword>
<evidence type="ECO:0000256" key="3">
    <source>
        <dbReference type="ARBA" id="ARBA00022553"/>
    </source>
</evidence>
<dbReference type="InterPro" id="IPR011712">
    <property type="entry name" value="Sig_transdc_His_kin_sub3_dim/P"/>
</dbReference>
<keyword evidence="6 11" id="KW-0418">Kinase</keyword>
<evidence type="ECO:0000313" key="12">
    <source>
        <dbReference type="Proteomes" id="UP001611548"/>
    </source>
</evidence>
<dbReference type="CDD" id="cd16917">
    <property type="entry name" value="HATPase_UhpB-NarQ-NarX-like"/>
    <property type="match status" value="1"/>
</dbReference>
<evidence type="ECO:0000256" key="4">
    <source>
        <dbReference type="ARBA" id="ARBA00022679"/>
    </source>
</evidence>
<evidence type="ECO:0000256" key="5">
    <source>
        <dbReference type="ARBA" id="ARBA00022741"/>
    </source>
</evidence>
<dbReference type="Gene3D" id="1.20.5.1930">
    <property type="match status" value="1"/>
</dbReference>
<evidence type="ECO:0000256" key="7">
    <source>
        <dbReference type="ARBA" id="ARBA00022840"/>
    </source>
</evidence>
<keyword evidence="9" id="KW-1133">Transmembrane helix</keyword>
<keyword evidence="8" id="KW-0902">Two-component regulatory system</keyword>
<dbReference type="EMBL" id="JBIRWE010000001">
    <property type="protein sequence ID" value="MFI1963498.1"/>
    <property type="molecule type" value="Genomic_DNA"/>
</dbReference>
<comment type="catalytic activity">
    <reaction evidence="1">
        <text>ATP + protein L-histidine = ADP + protein N-phospho-L-histidine.</text>
        <dbReference type="EC" id="2.7.13.3"/>
    </reaction>
</comment>
<protein>
    <recommendedName>
        <fullName evidence="2">histidine kinase</fullName>
        <ecNumber evidence="2">2.7.13.3</ecNumber>
    </recommendedName>
</protein>
<keyword evidence="9" id="KW-0472">Membrane</keyword>
<feature type="transmembrane region" description="Helical" evidence="9">
    <location>
        <begin position="38"/>
        <end position="56"/>
    </location>
</feature>
<accession>A0ABW7UM19</accession>
<name>A0ABW7UM19_9ACTN</name>
<feature type="domain" description="Signal transduction histidine kinase subgroup 3 dimerisation and phosphoacceptor" evidence="10">
    <location>
        <begin position="174"/>
        <end position="238"/>
    </location>
</feature>
<dbReference type="EC" id="2.7.13.3" evidence="2"/>
<dbReference type="Gene3D" id="3.30.565.10">
    <property type="entry name" value="Histidine kinase-like ATPase, C-terminal domain"/>
    <property type="match status" value="1"/>
</dbReference>
<evidence type="ECO:0000256" key="9">
    <source>
        <dbReference type="SAM" id="Phobius"/>
    </source>
</evidence>
<evidence type="ECO:0000313" key="11">
    <source>
        <dbReference type="EMBL" id="MFI1963498.1"/>
    </source>
</evidence>
<dbReference type="Pfam" id="PF07730">
    <property type="entry name" value="HisKA_3"/>
    <property type="match status" value="1"/>
</dbReference>
<dbReference type="PANTHER" id="PTHR24421">
    <property type="entry name" value="NITRATE/NITRITE SENSOR PROTEIN NARX-RELATED"/>
    <property type="match status" value="1"/>
</dbReference>
<dbReference type="RefSeq" id="WP_055472569.1">
    <property type="nucleotide sequence ID" value="NZ_JBIRWE010000001.1"/>
</dbReference>
<dbReference type="Proteomes" id="UP001611548">
    <property type="component" value="Unassembled WGS sequence"/>
</dbReference>
<dbReference type="GO" id="GO:0016301">
    <property type="term" value="F:kinase activity"/>
    <property type="evidence" value="ECO:0007669"/>
    <property type="project" value="UniProtKB-KW"/>
</dbReference>
<dbReference type="InterPro" id="IPR050482">
    <property type="entry name" value="Sensor_HK_TwoCompSys"/>
</dbReference>
<feature type="transmembrane region" description="Helical" evidence="9">
    <location>
        <begin position="63"/>
        <end position="89"/>
    </location>
</feature>
<feature type="transmembrane region" description="Helical" evidence="9">
    <location>
        <begin position="95"/>
        <end position="114"/>
    </location>
</feature>
<proteinExistence type="predicted"/>
<evidence type="ECO:0000259" key="10">
    <source>
        <dbReference type="Pfam" id="PF07730"/>
    </source>
</evidence>
<dbReference type="InterPro" id="IPR036890">
    <property type="entry name" value="HATPase_C_sf"/>
</dbReference>
<keyword evidence="12" id="KW-1185">Reference proteome</keyword>
<organism evidence="11 12">
    <name type="scientific">Streptomyces pathocidini</name>
    <dbReference type="NCBI Taxonomy" id="1650571"/>
    <lineage>
        <taxon>Bacteria</taxon>
        <taxon>Bacillati</taxon>
        <taxon>Actinomycetota</taxon>
        <taxon>Actinomycetes</taxon>
        <taxon>Kitasatosporales</taxon>
        <taxon>Streptomycetaceae</taxon>
        <taxon>Streptomyces</taxon>
    </lineage>
</organism>
<sequence length="410" mass="44488">MAESSRERGRLIDVLVVLFLAGLSIRELDPITGWGSGTGYWITLIFVLAMAATFLARRSHPITVGFVAVLGTFITADSLALAFASYAVALYGQKFRWQALGVIGVSCLTFHLFVNDSSLSAVGFERMLLTDFVLPAGAGELIRRQRVLQTALRERVKGLAGAVEQAGQQAILEERTRIAFEVHDNLGHHATLLTLQAGVLERTAGLPESARQTCVVLQDTAQEIGRELRKILAVLSETDSCYRELGPGTRYADFMRGLSGKMAAVGMDFDYQVCGEVRELPLPVERLLYRVGREGLTNATKHSTGAPVRMILDFKPGHVALDIVNSAPVGPRIPVPSGHVGLDGLRAETHRLGGVLKAGPMGDGGFALRVLCPAPQDLPATNDQDETEEVPAVQEWKKEWERTRPSVPVS</sequence>